<dbReference type="InterPro" id="IPR001584">
    <property type="entry name" value="Integrase_cat-core"/>
</dbReference>
<dbReference type="InterPro" id="IPR036397">
    <property type="entry name" value="RNaseH_sf"/>
</dbReference>
<gene>
    <name evidence="2" type="ORF">Tther_01741</name>
</gene>
<dbReference type="SUPFAM" id="SSF53098">
    <property type="entry name" value="Ribonuclease H-like"/>
    <property type="match status" value="1"/>
</dbReference>
<evidence type="ECO:0000313" key="3">
    <source>
        <dbReference type="Proteomes" id="UP000318542"/>
    </source>
</evidence>
<feature type="domain" description="Integrase catalytic" evidence="1">
    <location>
        <begin position="79"/>
        <end position="217"/>
    </location>
</feature>
<name>A0A554WZM1_9BURK</name>
<evidence type="ECO:0000313" key="2">
    <source>
        <dbReference type="EMBL" id="TSE29032.1"/>
    </source>
</evidence>
<dbReference type="GO" id="GO:0003676">
    <property type="term" value="F:nucleic acid binding"/>
    <property type="evidence" value="ECO:0007669"/>
    <property type="project" value="InterPro"/>
</dbReference>
<evidence type="ECO:0000259" key="1">
    <source>
        <dbReference type="PROSITE" id="PS50994"/>
    </source>
</evidence>
<protein>
    <submittedName>
        <fullName evidence="2">Integrase core domain protein</fullName>
    </submittedName>
</protein>
<dbReference type="RefSeq" id="WP_221934013.1">
    <property type="nucleotide sequence ID" value="NZ_VJOL01000032.1"/>
</dbReference>
<dbReference type="AlphaFoldDB" id="A0A554WZM1"/>
<dbReference type="Proteomes" id="UP000318542">
    <property type="component" value="Unassembled WGS sequence"/>
</dbReference>
<sequence>MTEIRRLRTLYPNLGKEKRHVLLAPWCAAQGIALPSVSTIGRIISRAPDKMRLVPQRLDARGRPKPVRCARKARKPQDLKAAPLTLWAVDTIERIRDGVRRYVLTAIDPVSATAFAVALPSQHARHSAQVAQALVQGLAADTSRKRLFLSDNGSEFKGAFDQTLARLGLTHYWTYPKRPKMNAHAERFGRTVQEQFIDWHEELLFTDLALFNPKLAD</sequence>
<dbReference type="GO" id="GO:0015074">
    <property type="term" value="P:DNA integration"/>
    <property type="evidence" value="ECO:0007669"/>
    <property type="project" value="InterPro"/>
</dbReference>
<dbReference type="Gene3D" id="3.30.420.10">
    <property type="entry name" value="Ribonuclease H-like superfamily/Ribonuclease H"/>
    <property type="match status" value="1"/>
</dbReference>
<dbReference type="Pfam" id="PF00665">
    <property type="entry name" value="rve"/>
    <property type="match status" value="1"/>
</dbReference>
<dbReference type="PROSITE" id="PS50994">
    <property type="entry name" value="INTEGRASE"/>
    <property type="match status" value="1"/>
</dbReference>
<comment type="caution">
    <text evidence="2">The sequence shown here is derived from an EMBL/GenBank/DDBJ whole genome shotgun (WGS) entry which is preliminary data.</text>
</comment>
<proteinExistence type="predicted"/>
<accession>A0A554WZM1</accession>
<reference evidence="2 3" key="1">
    <citation type="submission" date="2019-07" db="EMBL/GenBank/DDBJ databases">
        <title>Tepidimonas thermarum AA-1 draft genome.</title>
        <authorList>
            <person name="Da Costa M.S."/>
            <person name="Froufe H.J.C."/>
            <person name="Egas C."/>
            <person name="Albuquerque L."/>
        </authorList>
    </citation>
    <scope>NUCLEOTIDE SEQUENCE [LARGE SCALE GENOMIC DNA]</scope>
    <source>
        <strain evidence="2 3">AA-1</strain>
    </source>
</reference>
<organism evidence="2 3">
    <name type="scientific">Tepidimonas thermarum</name>
    <dbReference type="NCBI Taxonomy" id="335431"/>
    <lineage>
        <taxon>Bacteria</taxon>
        <taxon>Pseudomonadati</taxon>
        <taxon>Pseudomonadota</taxon>
        <taxon>Betaproteobacteria</taxon>
        <taxon>Burkholderiales</taxon>
        <taxon>Tepidimonas</taxon>
    </lineage>
</organism>
<keyword evidence="3" id="KW-1185">Reference proteome</keyword>
<dbReference type="InterPro" id="IPR012337">
    <property type="entry name" value="RNaseH-like_sf"/>
</dbReference>
<dbReference type="EMBL" id="VJOL01000032">
    <property type="protein sequence ID" value="TSE29032.1"/>
    <property type="molecule type" value="Genomic_DNA"/>
</dbReference>